<keyword evidence="1" id="KW-0328">Glycosyltransferase</keyword>
<evidence type="ECO:0000256" key="3">
    <source>
        <dbReference type="SAM" id="MobiDB-lite"/>
    </source>
</evidence>
<keyword evidence="5" id="KW-1185">Reference proteome</keyword>
<dbReference type="PANTHER" id="PTHR12526">
    <property type="entry name" value="GLYCOSYLTRANSFERASE"/>
    <property type="match status" value="1"/>
</dbReference>
<evidence type="ECO:0000313" key="4">
    <source>
        <dbReference type="EMBL" id="MDP9887393.1"/>
    </source>
</evidence>
<dbReference type="Proteomes" id="UP001226577">
    <property type="component" value="Unassembled WGS sequence"/>
</dbReference>
<dbReference type="EMBL" id="JAUSRE010000004">
    <property type="protein sequence ID" value="MDP9887393.1"/>
    <property type="molecule type" value="Genomic_DNA"/>
</dbReference>
<dbReference type="CDD" id="cd03801">
    <property type="entry name" value="GT4_PimA-like"/>
    <property type="match status" value="1"/>
</dbReference>
<evidence type="ECO:0000256" key="1">
    <source>
        <dbReference type="ARBA" id="ARBA00022676"/>
    </source>
</evidence>
<name>A0ABT9RRV2_9MICC</name>
<evidence type="ECO:0000313" key="5">
    <source>
        <dbReference type="Proteomes" id="UP001226577"/>
    </source>
</evidence>
<dbReference type="Pfam" id="PF13692">
    <property type="entry name" value="Glyco_trans_1_4"/>
    <property type="match status" value="1"/>
</dbReference>
<organism evidence="4 5">
    <name type="scientific">Pseudarthrobacter enclensis</name>
    <dbReference type="NCBI Taxonomy" id="993070"/>
    <lineage>
        <taxon>Bacteria</taxon>
        <taxon>Bacillati</taxon>
        <taxon>Actinomycetota</taxon>
        <taxon>Actinomycetes</taxon>
        <taxon>Micrococcales</taxon>
        <taxon>Micrococcaceae</taxon>
        <taxon>Pseudarthrobacter</taxon>
    </lineage>
</organism>
<feature type="region of interest" description="Disordered" evidence="3">
    <location>
        <begin position="372"/>
        <end position="392"/>
    </location>
</feature>
<reference evidence="4 5" key="1">
    <citation type="submission" date="2023-07" db="EMBL/GenBank/DDBJ databases">
        <title>Sorghum-associated microbial communities from plants grown in Nebraska, USA.</title>
        <authorList>
            <person name="Schachtman D."/>
        </authorList>
    </citation>
    <scope>NUCLEOTIDE SEQUENCE [LARGE SCALE GENOMIC DNA]</scope>
    <source>
        <strain evidence="4 5">CC222</strain>
    </source>
</reference>
<comment type="caution">
    <text evidence="4">The sequence shown here is derived from an EMBL/GenBank/DDBJ whole genome shotgun (WGS) entry which is preliminary data.</text>
</comment>
<proteinExistence type="predicted"/>
<accession>A0ABT9RRV2</accession>
<keyword evidence="2" id="KW-0808">Transferase</keyword>
<evidence type="ECO:0000256" key="2">
    <source>
        <dbReference type="ARBA" id="ARBA00022679"/>
    </source>
</evidence>
<sequence length="392" mass="41519">MTESVPNRDPELGDGSSMIPYEVILHLPAEVAVTLLTFSGPVPVPAEIRDRCDSVYELAPREELSAFVRSLGGLAGLGKHRRDTPSARAAAARLSQGRDATLIHGPHALFLSHQVSGPVVLQTVDPWSIRAGMDTAIAHTLRPAYRLREQLAARAERQLPVRARLLTVGAQDAAVWAAKLGCPVRSIPNGTAVGSRTRRERGTPVVCFAGSLNYAPNVDSATVLVKTIAPRVWQEVPNTRFVIAGRRPTPAVQALAGPRVDVLANVPSILDVFHGSDVAVFPDEHGVGIRNSVLEALAAGLPVVATPVAARELPAHPLMTVEGSRDRLVRRIVELLTAPELPQGTPAAVPARGPAGEVRSWDTVAGEYLAEVREAAASPSPAGRLSPTNGQP</sequence>
<dbReference type="PANTHER" id="PTHR12526:SF510">
    <property type="entry name" value="D-INOSITOL 3-PHOSPHATE GLYCOSYLTRANSFERASE"/>
    <property type="match status" value="1"/>
</dbReference>
<dbReference type="Gene3D" id="3.40.50.2000">
    <property type="entry name" value="Glycogen Phosphorylase B"/>
    <property type="match status" value="1"/>
</dbReference>
<dbReference type="SUPFAM" id="SSF53756">
    <property type="entry name" value="UDP-Glycosyltransferase/glycogen phosphorylase"/>
    <property type="match status" value="1"/>
</dbReference>
<gene>
    <name evidence="4" type="ORF">J2X98_000968</name>
</gene>
<protein>
    <submittedName>
        <fullName evidence="4">Glycosyltransferase involved in cell wall biosynthesis</fullName>
    </submittedName>
</protein>